<dbReference type="PROSITE" id="PS50045">
    <property type="entry name" value="SIGMA54_INTERACT_4"/>
    <property type="match status" value="1"/>
</dbReference>
<accession>A0A7C0ZDB5</accession>
<evidence type="ECO:0000256" key="4">
    <source>
        <dbReference type="ARBA" id="ARBA00023125"/>
    </source>
</evidence>
<dbReference type="InterPro" id="IPR003018">
    <property type="entry name" value="GAF"/>
</dbReference>
<comment type="caution">
    <text evidence="8">The sequence shown here is derived from an EMBL/GenBank/DDBJ whole genome shotgun (WGS) entry which is preliminary data.</text>
</comment>
<evidence type="ECO:0000259" key="7">
    <source>
        <dbReference type="PROSITE" id="PS50045"/>
    </source>
</evidence>
<dbReference type="InterPro" id="IPR027417">
    <property type="entry name" value="P-loop_NTPase"/>
</dbReference>
<dbReference type="PANTHER" id="PTHR32071:SF113">
    <property type="entry name" value="ALGINATE BIOSYNTHESIS TRANSCRIPTIONAL REGULATORY PROTEIN ALGB"/>
    <property type="match status" value="1"/>
</dbReference>
<proteinExistence type="predicted"/>
<dbReference type="Gene3D" id="1.10.10.60">
    <property type="entry name" value="Homeodomain-like"/>
    <property type="match status" value="1"/>
</dbReference>
<dbReference type="InterPro" id="IPR003593">
    <property type="entry name" value="AAA+_ATPase"/>
</dbReference>
<dbReference type="SUPFAM" id="SSF52540">
    <property type="entry name" value="P-loop containing nucleoside triphosphate hydrolases"/>
    <property type="match status" value="1"/>
</dbReference>
<name>A0A7C0ZDB5_UNCW3</name>
<dbReference type="Gene3D" id="3.40.50.300">
    <property type="entry name" value="P-loop containing nucleotide triphosphate hydrolases"/>
    <property type="match status" value="1"/>
</dbReference>
<dbReference type="SMART" id="SM00382">
    <property type="entry name" value="AAA"/>
    <property type="match status" value="1"/>
</dbReference>
<gene>
    <name evidence="8" type="ORF">ENF18_04120</name>
</gene>
<evidence type="ECO:0000256" key="5">
    <source>
        <dbReference type="ARBA" id="ARBA00023159"/>
    </source>
</evidence>
<feature type="domain" description="Sigma-54 factor interaction" evidence="7">
    <location>
        <begin position="189"/>
        <end position="418"/>
    </location>
</feature>
<keyword evidence="5" id="KW-0010">Activator</keyword>
<keyword evidence="4" id="KW-0238">DNA-binding</keyword>
<dbReference type="GO" id="GO:0005524">
    <property type="term" value="F:ATP binding"/>
    <property type="evidence" value="ECO:0007669"/>
    <property type="project" value="UniProtKB-KW"/>
</dbReference>
<dbReference type="EMBL" id="DQWE01000196">
    <property type="protein sequence ID" value="HDI82959.1"/>
    <property type="molecule type" value="Genomic_DNA"/>
</dbReference>
<keyword evidence="3" id="KW-0805">Transcription regulation</keyword>
<dbReference type="GO" id="GO:0006355">
    <property type="term" value="P:regulation of DNA-templated transcription"/>
    <property type="evidence" value="ECO:0007669"/>
    <property type="project" value="InterPro"/>
</dbReference>
<dbReference type="Gene3D" id="1.10.8.60">
    <property type="match status" value="1"/>
</dbReference>
<keyword evidence="6" id="KW-0804">Transcription</keyword>
<dbReference type="InterPro" id="IPR058031">
    <property type="entry name" value="AAA_lid_NorR"/>
</dbReference>
<dbReference type="Gene3D" id="3.30.450.40">
    <property type="match status" value="1"/>
</dbReference>
<dbReference type="InterPro" id="IPR002078">
    <property type="entry name" value="Sigma_54_int"/>
</dbReference>
<dbReference type="Pfam" id="PF02954">
    <property type="entry name" value="HTH_8"/>
    <property type="match status" value="1"/>
</dbReference>
<evidence type="ECO:0000313" key="8">
    <source>
        <dbReference type="EMBL" id="HDI82959.1"/>
    </source>
</evidence>
<evidence type="ECO:0000256" key="3">
    <source>
        <dbReference type="ARBA" id="ARBA00023015"/>
    </source>
</evidence>
<dbReference type="FunFam" id="3.40.50.300:FF:000006">
    <property type="entry name" value="DNA-binding transcriptional regulator NtrC"/>
    <property type="match status" value="1"/>
</dbReference>
<dbReference type="SUPFAM" id="SSF46689">
    <property type="entry name" value="Homeodomain-like"/>
    <property type="match status" value="1"/>
</dbReference>
<evidence type="ECO:0000256" key="6">
    <source>
        <dbReference type="ARBA" id="ARBA00023163"/>
    </source>
</evidence>
<evidence type="ECO:0000256" key="1">
    <source>
        <dbReference type="ARBA" id="ARBA00022741"/>
    </source>
</evidence>
<protein>
    <submittedName>
        <fullName evidence="8">GAF domain-containing protein</fullName>
    </submittedName>
</protein>
<organism evidence="8">
    <name type="scientific">candidate division WOR-3 bacterium</name>
    <dbReference type="NCBI Taxonomy" id="2052148"/>
    <lineage>
        <taxon>Bacteria</taxon>
        <taxon>Bacteria division WOR-3</taxon>
    </lineage>
</organism>
<dbReference type="InterPro" id="IPR002197">
    <property type="entry name" value="HTH_Fis"/>
</dbReference>
<evidence type="ECO:0000256" key="2">
    <source>
        <dbReference type="ARBA" id="ARBA00022840"/>
    </source>
</evidence>
<dbReference type="Pfam" id="PF25601">
    <property type="entry name" value="AAA_lid_14"/>
    <property type="match status" value="1"/>
</dbReference>
<keyword evidence="2" id="KW-0067">ATP-binding</keyword>
<dbReference type="PROSITE" id="PS00688">
    <property type="entry name" value="SIGMA54_INTERACT_3"/>
    <property type="match status" value="1"/>
</dbReference>
<dbReference type="AlphaFoldDB" id="A0A7C0ZDB5"/>
<dbReference type="SMART" id="SM00065">
    <property type="entry name" value="GAF"/>
    <property type="match status" value="1"/>
</dbReference>
<keyword evidence="1" id="KW-0547">Nucleotide-binding</keyword>
<dbReference type="CDD" id="cd00009">
    <property type="entry name" value="AAA"/>
    <property type="match status" value="1"/>
</dbReference>
<dbReference type="Proteomes" id="UP000885847">
    <property type="component" value="Unassembled WGS sequence"/>
</dbReference>
<reference evidence="8" key="1">
    <citation type="journal article" date="2020" name="mSystems">
        <title>Genome- and Community-Level Interaction Insights into Carbon Utilization and Element Cycling Functions of Hydrothermarchaeota in Hydrothermal Sediment.</title>
        <authorList>
            <person name="Zhou Z."/>
            <person name="Liu Y."/>
            <person name="Xu W."/>
            <person name="Pan J."/>
            <person name="Luo Z.H."/>
            <person name="Li M."/>
        </authorList>
    </citation>
    <scope>NUCLEOTIDE SEQUENCE [LARGE SCALE GENOMIC DNA]</scope>
    <source>
        <strain evidence="8">HyVt-102</strain>
    </source>
</reference>
<dbReference type="GO" id="GO:0043565">
    <property type="term" value="F:sequence-specific DNA binding"/>
    <property type="evidence" value="ECO:0007669"/>
    <property type="project" value="InterPro"/>
</dbReference>
<dbReference type="SUPFAM" id="SSF55781">
    <property type="entry name" value="GAF domain-like"/>
    <property type="match status" value="1"/>
</dbReference>
<dbReference type="PANTHER" id="PTHR32071">
    <property type="entry name" value="TRANSCRIPTIONAL REGULATORY PROTEIN"/>
    <property type="match status" value="1"/>
</dbReference>
<dbReference type="InterPro" id="IPR009057">
    <property type="entry name" value="Homeodomain-like_sf"/>
</dbReference>
<dbReference type="Pfam" id="PF00158">
    <property type="entry name" value="Sigma54_activat"/>
    <property type="match status" value="1"/>
</dbReference>
<dbReference type="InterPro" id="IPR029016">
    <property type="entry name" value="GAF-like_dom_sf"/>
</dbReference>
<sequence>MEKIGKKELDILLKLGGHLSTTKDPEEMLNYLLESAEKLMDAEASSILLVDEKRRKLFFASARGEASEKLKGLTVPFGEGIAGWVAREGKPRIVNDTEKEPQFYKGIDNETGFTTKSILCVPLKMGDRVFGVIEILNRRTKVPYTKDDLRLLEIFAGIATRIIVDSKRFHRIVEREEVLRSEIDSRYTLIARSEAMKKVLELADRVAPTDTTVLITGENGTGKELVARYIHRKSRRRNEPFIPVNCSAFPSTLLEAELFGHTKGAFTGAISERKGRFEIADQGTIFLDEVSEIPTEIQVKLLRVLQDKVIEKLGSSEPISVDVRVISATNQNLERKIEEGKFREDFFFRLNVFPIFVPPLRERKEDIPILAEYFLGLFARETKKPVKYISQEVIELFRGYSWPGNVRELQNTIERAVVLAEGDTILPEHIILPSRVKDMPVIGSKKFTEAVREFKRYYIKKILEEAGWNQRKASQILGIQPTYLSRLIKELNITRNKK</sequence>
<dbReference type="InterPro" id="IPR025944">
    <property type="entry name" value="Sigma_54_int_dom_CS"/>
</dbReference>
<dbReference type="FunFam" id="1.10.8.60:FF:000014">
    <property type="entry name" value="DNA-binding transcriptional regulator NtrC"/>
    <property type="match status" value="1"/>
</dbReference>
<dbReference type="Pfam" id="PF13185">
    <property type="entry name" value="GAF_2"/>
    <property type="match status" value="1"/>
</dbReference>